<protein>
    <submittedName>
        <fullName evidence="9">DMT family transporter</fullName>
    </submittedName>
</protein>
<proteinExistence type="inferred from homology"/>
<evidence type="ECO:0000256" key="1">
    <source>
        <dbReference type="ARBA" id="ARBA00004651"/>
    </source>
</evidence>
<evidence type="ECO:0000256" key="2">
    <source>
        <dbReference type="ARBA" id="ARBA00007362"/>
    </source>
</evidence>
<dbReference type="InterPro" id="IPR051258">
    <property type="entry name" value="Diverse_Substrate_Transporter"/>
</dbReference>
<keyword evidence="3" id="KW-1003">Cell membrane</keyword>
<feature type="transmembrane region" description="Helical" evidence="7">
    <location>
        <begin position="179"/>
        <end position="200"/>
    </location>
</feature>
<keyword evidence="6 7" id="KW-0472">Membrane</keyword>
<dbReference type="Proteomes" id="UP001596549">
    <property type="component" value="Unassembled WGS sequence"/>
</dbReference>
<feature type="transmembrane region" description="Helical" evidence="7">
    <location>
        <begin position="124"/>
        <end position="141"/>
    </location>
</feature>
<evidence type="ECO:0000259" key="8">
    <source>
        <dbReference type="Pfam" id="PF00892"/>
    </source>
</evidence>
<evidence type="ECO:0000313" key="10">
    <source>
        <dbReference type="Proteomes" id="UP001596549"/>
    </source>
</evidence>
<evidence type="ECO:0000256" key="3">
    <source>
        <dbReference type="ARBA" id="ARBA00022475"/>
    </source>
</evidence>
<feature type="transmembrane region" description="Helical" evidence="7">
    <location>
        <begin position="36"/>
        <end position="57"/>
    </location>
</feature>
<comment type="similarity">
    <text evidence="2">Belongs to the EamA transporter family.</text>
</comment>
<keyword evidence="4 7" id="KW-0812">Transmembrane</keyword>
<sequence>MNKARLLADVSLLSVAAIWGTTFVIVQQAISSLEPYSFNAVRFFLAFLFLFLFIVFFKRKVLLSLSSDVAWKGIALGFFLYLGYGFQTVGLLYTTSAKAGFITGLSVVLVPVLSFCFMKSKLTLQSIISSCIALIGLYLLALGKETEINKGDFYVLLCAFSFALHIVFVGKFTKKETAWLMTLIQLLMVAFCSLATALVLEDFRKMANFDVLFSAEVLSALLVTALFATALAFLAQTYFQVYTTPARVALIFATEPVFAAVTAYFWLQESLSTKALFGCLFILTGMIAAELPLFSRNKKTSEKAA</sequence>
<accession>A0ABW2NRL3</accession>
<dbReference type="PANTHER" id="PTHR42920">
    <property type="entry name" value="OS03G0707200 PROTEIN-RELATED"/>
    <property type="match status" value="1"/>
</dbReference>
<evidence type="ECO:0000256" key="7">
    <source>
        <dbReference type="SAM" id="Phobius"/>
    </source>
</evidence>
<feature type="transmembrane region" description="Helical" evidence="7">
    <location>
        <begin position="212"/>
        <end position="234"/>
    </location>
</feature>
<feature type="transmembrane region" description="Helical" evidence="7">
    <location>
        <begin position="12"/>
        <end position="30"/>
    </location>
</feature>
<comment type="caution">
    <text evidence="9">The sequence shown here is derived from an EMBL/GenBank/DDBJ whole genome shotgun (WGS) entry which is preliminary data.</text>
</comment>
<organism evidence="9 10">
    <name type="scientific">Fictibacillus iocasae</name>
    <dbReference type="NCBI Taxonomy" id="2715437"/>
    <lineage>
        <taxon>Bacteria</taxon>
        <taxon>Bacillati</taxon>
        <taxon>Bacillota</taxon>
        <taxon>Bacilli</taxon>
        <taxon>Bacillales</taxon>
        <taxon>Fictibacillaceae</taxon>
        <taxon>Fictibacillus</taxon>
    </lineage>
</organism>
<dbReference type="EMBL" id="JBHTCP010000004">
    <property type="protein sequence ID" value="MFC7370689.1"/>
    <property type="molecule type" value="Genomic_DNA"/>
</dbReference>
<reference evidence="10" key="1">
    <citation type="journal article" date="2019" name="Int. J. Syst. Evol. Microbiol.">
        <title>The Global Catalogue of Microorganisms (GCM) 10K type strain sequencing project: providing services to taxonomists for standard genome sequencing and annotation.</title>
        <authorList>
            <consortium name="The Broad Institute Genomics Platform"/>
            <consortium name="The Broad Institute Genome Sequencing Center for Infectious Disease"/>
            <person name="Wu L."/>
            <person name="Ma J."/>
        </authorList>
    </citation>
    <scope>NUCLEOTIDE SEQUENCE [LARGE SCALE GENOMIC DNA]</scope>
    <source>
        <strain evidence="10">NBRC 106396</strain>
    </source>
</reference>
<feature type="transmembrane region" description="Helical" evidence="7">
    <location>
        <begin position="153"/>
        <end position="172"/>
    </location>
</feature>
<dbReference type="PANTHER" id="PTHR42920:SF5">
    <property type="entry name" value="EAMA DOMAIN-CONTAINING PROTEIN"/>
    <property type="match status" value="1"/>
</dbReference>
<feature type="transmembrane region" description="Helical" evidence="7">
    <location>
        <begin position="69"/>
        <end position="93"/>
    </location>
</feature>
<evidence type="ECO:0000256" key="5">
    <source>
        <dbReference type="ARBA" id="ARBA00022989"/>
    </source>
</evidence>
<dbReference type="SUPFAM" id="SSF103481">
    <property type="entry name" value="Multidrug resistance efflux transporter EmrE"/>
    <property type="match status" value="2"/>
</dbReference>
<feature type="transmembrane region" description="Helical" evidence="7">
    <location>
        <begin position="99"/>
        <end position="117"/>
    </location>
</feature>
<feature type="domain" description="EamA" evidence="8">
    <location>
        <begin position="8"/>
        <end position="141"/>
    </location>
</feature>
<name>A0ABW2NRL3_9BACL</name>
<dbReference type="InterPro" id="IPR037185">
    <property type="entry name" value="EmrE-like"/>
</dbReference>
<dbReference type="Pfam" id="PF00892">
    <property type="entry name" value="EamA"/>
    <property type="match status" value="2"/>
</dbReference>
<feature type="transmembrane region" description="Helical" evidence="7">
    <location>
        <begin position="273"/>
        <end position="294"/>
    </location>
</feature>
<feature type="transmembrane region" description="Helical" evidence="7">
    <location>
        <begin position="246"/>
        <end position="267"/>
    </location>
</feature>
<evidence type="ECO:0000256" key="6">
    <source>
        <dbReference type="ARBA" id="ARBA00023136"/>
    </source>
</evidence>
<dbReference type="InterPro" id="IPR000620">
    <property type="entry name" value="EamA_dom"/>
</dbReference>
<keyword evidence="10" id="KW-1185">Reference proteome</keyword>
<evidence type="ECO:0000256" key="4">
    <source>
        <dbReference type="ARBA" id="ARBA00022692"/>
    </source>
</evidence>
<comment type="subcellular location">
    <subcellularLocation>
        <location evidence="1">Cell membrane</location>
        <topology evidence="1">Multi-pass membrane protein</topology>
    </subcellularLocation>
</comment>
<keyword evidence="5 7" id="KW-1133">Transmembrane helix</keyword>
<gene>
    <name evidence="9" type="ORF">ACFQPF_03255</name>
</gene>
<feature type="domain" description="EamA" evidence="8">
    <location>
        <begin position="150"/>
        <end position="287"/>
    </location>
</feature>
<evidence type="ECO:0000313" key="9">
    <source>
        <dbReference type="EMBL" id="MFC7370689.1"/>
    </source>
</evidence>
<dbReference type="RefSeq" id="WP_379746456.1">
    <property type="nucleotide sequence ID" value="NZ_JBHTCP010000004.1"/>
</dbReference>